<dbReference type="InterPro" id="IPR001680">
    <property type="entry name" value="WD40_rpt"/>
</dbReference>
<accession>A0A183ECW4</accession>
<keyword evidence="4" id="KW-0539">Nucleus</keyword>
<organism evidence="8">
    <name type="scientific">Gongylonema pulchrum</name>
    <dbReference type="NCBI Taxonomy" id="637853"/>
    <lineage>
        <taxon>Eukaryota</taxon>
        <taxon>Metazoa</taxon>
        <taxon>Ecdysozoa</taxon>
        <taxon>Nematoda</taxon>
        <taxon>Chromadorea</taxon>
        <taxon>Rhabditida</taxon>
        <taxon>Spirurina</taxon>
        <taxon>Spiruromorpha</taxon>
        <taxon>Spiruroidea</taxon>
        <taxon>Gongylonematidae</taxon>
        <taxon>Gongylonema</taxon>
    </lineage>
</organism>
<dbReference type="SMART" id="SM00320">
    <property type="entry name" value="WD40"/>
    <property type="match status" value="2"/>
</dbReference>
<proteinExistence type="predicted"/>
<dbReference type="PANTHER" id="PTHR44040">
    <property type="entry name" value="RETINOBLASTOMA-BINDING PROTEIN 5"/>
    <property type="match status" value="1"/>
</dbReference>
<dbReference type="InterPro" id="IPR019775">
    <property type="entry name" value="WD40_repeat_CS"/>
</dbReference>
<dbReference type="PROSITE" id="PS50294">
    <property type="entry name" value="WD_REPEATS_REGION"/>
    <property type="match status" value="1"/>
</dbReference>
<evidence type="ECO:0000256" key="4">
    <source>
        <dbReference type="ARBA" id="ARBA00023242"/>
    </source>
</evidence>
<evidence type="ECO:0000256" key="1">
    <source>
        <dbReference type="ARBA" id="ARBA00004123"/>
    </source>
</evidence>
<reference evidence="6 7" key="2">
    <citation type="submission" date="2018-11" db="EMBL/GenBank/DDBJ databases">
        <authorList>
            <consortium name="Pathogen Informatics"/>
        </authorList>
    </citation>
    <scope>NUCLEOTIDE SEQUENCE [LARGE SCALE GENOMIC DNA]</scope>
</reference>
<evidence type="ECO:0000313" key="6">
    <source>
        <dbReference type="EMBL" id="VDN32488.1"/>
    </source>
</evidence>
<keyword evidence="2 5" id="KW-0853">WD repeat</keyword>
<evidence type="ECO:0000313" key="8">
    <source>
        <dbReference type="WBParaSite" id="GPUH_0001883001-mRNA-1"/>
    </source>
</evidence>
<dbReference type="AlphaFoldDB" id="A0A183ECW4"/>
<dbReference type="Gene3D" id="2.130.10.10">
    <property type="entry name" value="YVTN repeat-like/Quinoprotein amine dehydrogenase"/>
    <property type="match status" value="1"/>
</dbReference>
<evidence type="ECO:0000256" key="2">
    <source>
        <dbReference type="ARBA" id="ARBA00022574"/>
    </source>
</evidence>
<dbReference type="PANTHER" id="PTHR44040:SF1">
    <property type="entry name" value="RETINOBLASTOMA-BINDING PROTEIN 5"/>
    <property type="match status" value="1"/>
</dbReference>
<reference evidence="8" key="1">
    <citation type="submission" date="2016-06" db="UniProtKB">
        <authorList>
            <consortium name="WormBaseParasite"/>
        </authorList>
    </citation>
    <scope>IDENTIFICATION</scope>
</reference>
<dbReference type="GO" id="GO:0048188">
    <property type="term" value="C:Set1C/COMPASS complex"/>
    <property type="evidence" value="ECO:0007669"/>
    <property type="project" value="InterPro"/>
</dbReference>
<sequence length="260" mass="29644">MLNSELLDKNFGVCFPEELDGVLDTQQGSANCCKFNRWGSLVASWLAHGYAITALSWSRDGRKLLTAGNDFTVATWDVLEGSRIERQAFGSPIISAMFNPRNDKHVLVIYLGKEPVLMDFTENPYKERFLHGPNDDQAGEITAATFDRRGKYIVMGSSRGRIIVHDAKILKLVTYVKQNVSHQIKNILLTRRGDFLLTNSQDRIIRTYRLDDLLKKHHGTVVEPLQKLQDIINRVWFMQNLVIYKLAADIFSVLLKLTFS</sequence>
<feature type="repeat" description="WD" evidence="5">
    <location>
        <begin position="45"/>
        <end position="86"/>
    </location>
</feature>
<dbReference type="WBParaSite" id="GPUH_0001883001-mRNA-1">
    <property type="protein sequence ID" value="GPUH_0001883001-mRNA-1"/>
    <property type="gene ID" value="GPUH_0001883001"/>
</dbReference>
<dbReference type="InterPro" id="IPR037850">
    <property type="entry name" value="RBBP5/Swd1"/>
</dbReference>
<name>A0A183ECW4_9BILA</name>
<dbReference type="OrthoDB" id="196858at2759"/>
<comment type="subcellular location">
    <subcellularLocation>
        <location evidence="1">Nucleus</location>
    </subcellularLocation>
</comment>
<gene>
    <name evidence="6" type="ORF">GPUH_LOCUS18805</name>
</gene>
<dbReference type="Pfam" id="PF00400">
    <property type="entry name" value="WD40"/>
    <property type="match status" value="1"/>
</dbReference>
<dbReference type="PROSITE" id="PS00678">
    <property type="entry name" value="WD_REPEATS_1"/>
    <property type="match status" value="1"/>
</dbReference>
<evidence type="ECO:0000313" key="7">
    <source>
        <dbReference type="Proteomes" id="UP000271098"/>
    </source>
</evidence>
<keyword evidence="3" id="KW-0677">Repeat</keyword>
<dbReference type="Proteomes" id="UP000271098">
    <property type="component" value="Unassembled WGS sequence"/>
</dbReference>
<evidence type="ECO:0000256" key="5">
    <source>
        <dbReference type="PROSITE-ProRule" id="PRU00221"/>
    </source>
</evidence>
<dbReference type="InterPro" id="IPR036322">
    <property type="entry name" value="WD40_repeat_dom_sf"/>
</dbReference>
<evidence type="ECO:0000256" key="3">
    <source>
        <dbReference type="ARBA" id="ARBA00022737"/>
    </source>
</evidence>
<dbReference type="InterPro" id="IPR015943">
    <property type="entry name" value="WD40/YVTN_repeat-like_dom_sf"/>
</dbReference>
<protein>
    <submittedName>
        <fullName evidence="8">WD_REPEATS_REGION domain-containing protein</fullName>
    </submittedName>
</protein>
<dbReference type="PROSITE" id="PS50082">
    <property type="entry name" value="WD_REPEATS_2"/>
    <property type="match status" value="1"/>
</dbReference>
<keyword evidence="7" id="KW-1185">Reference proteome</keyword>
<dbReference type="EMBL" id="UYRT01087369">
    <property type="protein sequence ID" value="VDN32488.1"/>
    <property type="molecule type" value="Genomic_DNA"/>
</dbReference>
<dbReference type="SUPFAM" id="SSF50978">
    <property type="entry name" value="WD40 repeat-like"/>
    <property type="match status" value="1"/>
</dbReference>